<sequence length="396" mass="44893">MSQLILPIVILLLLVTPAFPLALPNPPPSPTGSQALRPLVELLDLTPLEARGLLRHPQLSQLSLLPCLSYLLTTTSLSTTHLKSMLTRHPKLMATVFEEDLIDTIKYLKITLNLDDAEIGGILTRHSSILKYSSLGCSEFINCFILYFGDTEVIRNVVLKCPKLLGYKPETLFIKLNELRRLLDFSVDELGQFISKDPKMCTYSVKNLKSKIEFLNKEGIEGEGLKKIVMKYPQILTYSVATKLSVNVEFLKKRLGLRQGDVCRLLTGFPPLAWLKVSNLDDKLTFLESELGYPSEILRGMILRMPQVLGLSLLKNLKPSLTYLKEQIGVQSCVESCADFPSILVYSLEGRIKPRVEELKRRGFEPRFVQPYVLGLGEERWKKWLEKQGMTWTINN</sequence>
<dbReference type="Gene3D" id="1.25.70.10">
    <property type="entry name" value="Transcription termination factor 3, mitochondrial"/>
    <property type="match status" value="1"/>
</dbReference>
<dbReference type="SMART" id="SM00733">
    <property type="entry name" value="Mterf"/>
    <property type="match status" value="7"/>
</dbReference>
<dbReference type="OrthoDB" id="187447at2759"/>
<proteinExistence type="inferred from homology"/>
<reference evidence="5" key="1">
    <citation type="journal article" date="2023" name="Commun. Biol.">
        <title>Genome analysis of Parmales, the sister group of diatoms, reveals the evolutionary specialization of diatoms from phago-mixotrophs to photoautotrophs.</title>
        <authorList>
            <person name="Ban H."/>
            <person name="Sato S."/>
            <person name="Yoshikawa S."/>
            <person name="Yamada K."/>
            <person name="Nakamura Y."/>
            <person name="Ichinomiya M."/>
            <person name="Sato N."/>
            <person name="Blanc-Mathieu R."/>
            <person name="Endo H."/>
            <person name="Kuwata A."/>
            <person name="Ogata H."/>
        </authorList>
    </citation>
    <scope>NUCLEOTIDE SEQUENCE [LARGE SCALE GENOMIC DNA]</scope>
    <source>
        <strain evidence="5">NIES 3700</strain>
    </source>
</reference>
<feature type="chain" id="PRO_5040949469" evidence="3">
    <location>
        <begin position="21"/>
        <end position="396"/>
    </location>
</feature>
<dbReference type="PANTHER" id="PTHR13068:SF151">
    <property type="entry name" value="TRANSCRIPTION TERMINATION FACTOR MTERF9, CHLOROPLASTIC"/>
    <property type="match status" value="1"/>
</dbReference>
<accession>A0A9W7C7V0</accession>
<dbReference type="Pfam" id="PF02536">
    <property type="entry name" value="mTERF"/>
    <property type="match status" value="1"/>
</dbReference>
<keyword evidence="2" id="KW-0809">Transit peptide</keyword>
<evidence type="ECO:0000256" key="1">
    <source>
        <dbReference type="ARBA" id="ARBA00007692"/>
    </source>
</evidence>
<dbReference type="Proteomes" id="UP001165122">
    <property type="component" value="Unassembled WGS sequence"/>
</dbReference>
<evidence type="ECO:0000313" key="5">
    <source>
        <dbReference type="Proteomes" id="UP001165122"/>
    </source>
</evidence>
<name>A0A9W7C7V0_9STRA</name>
<protein>
    <submittedName>
        <fullName evidence="4">Uncharacterized protein</fullName>
    </submittedName>
</protein>
<dbReference type="InterPro" id="IPR003690">
    <property type="entry name" value="MTERF"/>
</dbReference>
<dbReference type="AlphaFoldDB" id="A0A9W7C7V0"/>
<comment type="caution">
    <text evidence="4">The sequence shown here is derived from an EMBL/GenBank/DDBJ whole genome shotgun (WGS) entry which is preliminary data.</text>
</comment>
<gene>
    <name evidence="4" type="ORF">TrLO_g13565</name>
</gene>
<keyword evidence="3" id="KW-0732">Signal</keyword>
<comment type="similarity">
    <text evidence="1">Belongs to the mTERF family.</text>
</comment>
<evidence type="ECO:0000313" key="4">
    <source>
        <dbReference type="EMBL" id="GMI00853.1"/>
    </source>
</evidence>
<keyword evidence="5" id="KW-1185">Reference proteome</keyword>
<evidence type="ECO:0000256" key="2">
    <source>
        <dbReference type="ARBA" id="ARBA00022946"/>
    </source>
</evidence>
<dbReference type="EMBL" id="BRXW01000027">
    <property type="protein sequence ID" value="GMI00853.1"/>
    <property type="molecule type" value="Genomic_DNA"/>
</dbReference>
<dbReference type="PANTHER" id="PTHR13068">
    <property type="entry name" value="CGI-12 PROTEIN-RELATED"/>
    <property type="match status" value="1"/>
</dbReference>
<feature type="signal peptide" evidence="3">
    <location>
        <begin position="1"/>
        <end position="20"/>
    </location>
</feature>
<evidence type="ECO:0000256" key="3">
    <source>
        <dbReference type="SAM" id="SignalP"/>
    </source>
</evidence>
<organism evidence="4 5">
    <name type="scientific">Triparma laevis f. longispina</name>
    <dbReference type="NCBI Taxonomy" id="1714387"/>
    <lineage>
        <taxon>Eukaryota</taxon>
        <taxon>Sar</taxon>
        <taxon>Stramenopiles</taxon>
        <taxon>Ochrophyta</taxon>
        <taxon>Bolidophyceae</taxon>
        <taxon>Parmales</taxon>
        <taxon>Triparmaceae</taxon>
        <taxon>Triparma</taxon>
    </lineage>
</organism>
<dbReference type="InterPro" id="IPR038538">
    <property type="entry name" value="MTERF_sf"/>
</dbReference>
<dbReference type="GO" id="GO:0003676">
    <property type="term" value="F:nucleic acid binding"/>
    <property type="evidence" value="ECO:0007669"/>
    <property type="project" value="InterPro"/>
</dbReference>